<evidence type="ECO:0000313" key="1">
    <source>
        <dbReference type="EMBL" id="SED14743.1"/>
    </source>
</evidence>
<proteinExistence type="predicted"/>
<dbReference type="RefSeq" id="WP_092320471.1">
    <property type="nucleotide sequence ID" value="NZ_FNTJ01000002.1"/>
</dbReference>
<sequence>MTVWEIVTHMSFPVHLLDDENRKLVNPVVITSGWNPASEGYAEGGGVITTPHTGGTQLDGVQKDGAYVTPEHKLNPGVMYSEEGTAKGPNLAEIDKVSAQARQDLLDEINKFPSKSKAGEYATMIGAYDPLTGKTAIGGSNMKISADMLHVDTVKYIEDKLGVKTGEFTSFCKNKVGACAEISAADSLVRQGVDPSRIRFTEALRPREVWRKETLTDKAVVETCKNCGASWPKGS</sequence>
<reference evidence="2" key="1">
    <citation type="submission" date="2016-10" db="EMBL/GenBank/DDBJ databases">
        <authorList>
            <person name="Varghese N."/>
            <person name="Submissions S."/>
        </authorList>
    </citation>
    <scope>NUCLEOTIDE SEQUENCE [LARGE SCALE GENOMIC DNA]</scope>
    <source>
        <strain evidence="2">DSM 9751</strain>
    </source>
</reference>
<protein>
    <recommendedName>
        <fullName evidence="3">Filamentous hemagglutinin</fullName>
    </recommendedName>
</protein>
<organism evidence="1 2">
    <name type="scientific">Pseudomonas saponiphila</name>
    <dbReference type="NCBI Taxonomy" id="556534"/>
    <lineage>
        <taxon>Bacteria</taxon>
        <taxon>Pseudomonadati</taxon>
        <taxon>Pseudomonadota</taxon>
        <taxon>Gammaproteobacteria</taxon>
        <taxon>Pseudomonadales</taxon>
        <taxon>Pseudomonadaceae</taxon>
        <taxon>Pseudomonas</taxon>
    </lineage>
</organism>
<accession>A0A1H4YA19</accession>
<evidence type="ECO:0000313" key="2">
    <source>
        <dbReference type="Proteomes" id="UP000198982"/>
    </source>
</evidence>
<dbReference type="EMBL" id="FNTJ01000002">
    <property type="protein sequence ID" value="SED14743.1"/>
    <property type="molecule type" value="Genomic_DNA"/>
</dbReference>
<evidence type="ECO:0008006" key="3">
    <source>
        <dbReference type="Google" id="ProtNLM"/>
    </source>
</evidence>
<gene>
    <name evidence="1" type="ORF">SAMN05216178_6433</name>
</gene>
<keyword evidence="2" id="KW-1185">Reference proteome</keyword>
<name>A0A1H4YA19_9PSED</name>
<dbReference type="Proteomes" id="UP000198982">
    <property type="component" value="Unassembled WGS sequence"/>
</dbReference>
<dbReference type="AlphaFoldDB" id="A0A1H4YA19"/>